<keyword evidence="2 7" id="KW-0679">Respiratory chain</keyword>
<evidence type="ECO:0000256" key="4">
    <source>
        <dbReference type="ARBA" id="ARBA00022982"/>
    </source>
</evidence>
<evidence type="ECO:0000313" key="11">
    <source>
        <dbReference type="Proteomes" id="UP001232445"/>
    </source>
</evidence>
<comment type="caution">
    <text evidence="10">The sequence shown here is derived from an EMBL/GenBank/DDBJ whole genome shotgun (WGS) entry which is preliminary data.</text>
</comment>
<comment type="similarity">
    <text evidence="7">Belongs to the heme-copper respiratory oxidase family.</text>
</comment>
<accession>A0ABU0CRR8</accession>
<evidence type="ECO:0000259" key="9">
    <source>
        <dbReference type="PROSITE" id="PS50855"/>
    </source>
</evidence>
<feature type="transmembrane region" description="Helical" evidence="8">
    <location>
        <begin position="235"/>
        <end position="259"/>
    </location>
</feature>
<keyword evidence="6 8" id="KW-0472">Membrane</keyword>
<dbReference type="SUPFAM" id="SSF81442">
    <property type="entry name" value="Cytochrome c oxidase subunit I-like"/>
    <property type="match status" value="1"/>
</dbReference>
<dbReference type="PRINTS" id="PR01165">
    <property type="entry name" value="CYCOXIDASEI"/>
</dbReference>
<proteinExistence type="inferred from homology"/>
<gene>
    <name evidence="10" type="ORF">J2S00_001881</name>
</gene>
<feature type="transmembrane region" description="Helical" evidence="8">
    <location>
        <begin position="109"/>
        <end position="131"/>
    </location>
</feature>
<organism evidence="10 11">
    <name type="scientific">Caldalkalibacillus uzonensis</name>
    <dbReference type="NCBI Taxonomy" id="353224"/>
    <lineage>
        <taxon>Bacteria</taxon>
        <taxon>Bacillati</taxon>
        <taxon>Bacillota</taxon>
        <taxon>Bacilli</taxon>
        <taxon>Bacillales</taxon>
        <taxon>Bacillaceae</taxon>
        <taxon>Caldalkalibacillus</taxon>
    </lineage>
</organism>
<dbReference type="Proteomes" id="UP001232445">
    <property type="component" value="Unassembled WGS sequence"/>
</dbReference>
<evidence type="ECO:0000256" key="8">
    <source>
        <dbReference type="SAM" id="Phobius"/>
    </source>
</evidence>
<keyword evidence="7" id="KW-0813">Transport</keyword>
<feature type="transmembrane region" description="Helical" evidence="8">
    <location>
        <begin position="271"/>
        <end position="295"/>
    </location>
</feature>
<keyword evidence="4 7" id="KW-0249">Electron transport</keyword>
<dbReference type="PROSITE" id="PS00077">
    <property type="entry name" value="COX1_CUB"/>
    <property type="match status" value="1"/>
</dbReference>
<feature type="transmembrane region" description="Helical" evidence="8">
    <location>
        <begin position="307"/>
        <end position="332"/>
    </location>
</feature>
<evidence type="ECO:0000256" key="2">
    <source>
        <dbReference type="ARBA" id="ARBA00022660"/>
    </source>
</evidence>
<evidence type="ECO:0000313" key="10">
    <source>
        <dbReference type="EMBL" id="MDQ0339095.1"/>
    </source>
</evidence>
<evidence type="ECO:0000256" key="3">
    <source>
        <dbReference type="ARBA" id="ARBA00022692"/>
    </source>
</evidence>
<dbReference type="InterPro" id="IPR023616">
    <property type="entry name" value="Cyt_c_oxase-like_su1_dom"/>
</dbReference>
<dbReference type="PANTHER" id="PTHR10422">
    <property type="entry name" value="CYTOCHROME C OXIDASE SUBUNIT 1"/>
    <property type="match status" value="1"/>
</dbReference>
<dbReference type="EMBL" id="JAUSUQ010000006">
    <property type="protein sequence ID" value="MDQ0339095.1"/>
    <property type="molecule type" value="Genomic_DNA"/>
</dbReference>
<feature type="transmembrane region" description="Helical" evidence="8">
    <location>
        <begin position="188"/>
        <end position="215"/>
    </location>
</feature>
<evidence type="ECO:0000256" key="7">
    <source>
        <dbReference type="RuleBase" id="RU000370"/>
    </source>
</evidence>
<dbReference type="InterPro" id="IPR000883">
    <property type="entry name" value="Cyt_C_Oxase_1"/>
</dbReference>
<dbReference type="Pfam" id="PF00115">
    <property type="entry name" value="COX1"/>
    <property type="match status" value="1"/>
</dbReference>
<feature type="domain" description="Cytochrome oxidase subunit I profile" evidence="9">
    <location>
        <begin position="5"/>
        <end position="356"/>
    </location>
</feature>
<dbReference type="InterPro" id="IPR023615">
    <property type="entry name" value="Cyt_c_Oxase_su1_BS"/>
</dbReference>
<keyword evidence="5 8" id="KW-1133">Transmembrane helix</keyword>
<keyword evidence="11" id="KW-1185">Reference proteome</keyword>
<dbReference type="PROSITE" id="PS50855">
    <property type="entry name" value="COX1"/>
    <property type="match status" value="1"/>
</dbReference>
<dbReference type="Gene3D" id="1.20.210.10">
    <property type="entry name" value="Cytochrome c oxidase-like, subunit I domain"/>
    <property type="match status" value="1"/>
</dbReference>
<feature type="transmembrane region" description="Helical" evidence="8">
    <location>
        <begin position="25"/>
        <end position="47"/>
    </location>
</feature>
<feature type="transmembrane region" description="Helical" evidence="8">
    <location>
        <begin position="67"/>
        <end position="89"/>
    </location>
</feature>
<name>A0ABU0CRR8_9BACI</name>
<comment type="subcellular location">
    <subcellularLocation>
        <location evidence="1">Membrane</location>
        <topology evidence="1">Multi-pass membrane protein</topology>
    </subcellularLocation>
</comment>
<keyword evidence="7" id="KW-0349">Heme</keyword>
<keyword evidence="3 7" id="KW-0812">Transmembrane</keyword>
<keyword evidence="7" id="KW-0408">Iron</keyword>
<feature type="transmembrane region" description="Helical" evidence="8">
    <location>
        <begin position="151"/>
        <end position="176"/>
    </location>
</feature>
<sequence>MMTSIYHRYRWLEWITTVDHKKIGVMYLAAGFIFFLLGGLEAILMRIQLMFPENSFLGGSTYNELLTMHGTTMIFLAALPLLFGFMNLIVPLQIGARDMAFPFLNALGFWLYAFGGVLLYLSFFLGGAPTAGWTAYVPLATEYSGSGIDHYVLGLQLSGAGTLMGGINFLVTILNMRAPGMTLMRMPLFTWTAFVSSALIVFAFPAITAALFLMMMDRLFGGNFFNVAAGGNAIIWQHLFWIFGHPEVYILVLPAFGIFSEVLSTFSKKRLFGYQNMVFATILIGFIGFMVWAHHMFTVGMGPFANIFFGLASFAIAIPTGIKVFNWLFTLWGDAFSLKRRTCLPLVLYLPLSSVA</sequence>
<dbReference type="InterPro" id="IPR036927">
    <property type="entry name" value="Cyt_c_oxase-like_su1_sf"/>
</dbReference>
<evidence type="ECO:0000256" key="5">
    <source>
        <dbReference type="ARBA" id="ARBA00022989"/>
    </source>
</evidence>
<protein>
    <submittedName>
        <fullName evidence="10">Heme/copper-type cytochrome/quinol oxidase subunit 1</fullName>
    </submittedName>
</protein>
<evidence type="ECO:0000256" key="1">
    <source>
        <dbReference type="ARBA" id="ARBA00004141"/>
    </source>
</evidence>
<keyword evidence="7" id="KW-0479">Metal-binding</keyword>
<evidence type="ECO:0000256" key="6">
    <source>
        <dbReference type="ARBA" id="ARBA00023136"/>
    </source>
</evidence>
<dbReference type="PANTHER" id="PTHR10422:SF44">
    <property type="entry name" value="CYTOCHROME C OXIDASE SUBUNIT 1"/>
    <property type="match status" value="1"/>
</dbReference>
<reference evidence="10 11" key="1">
    <citation type="submission" date="2023-07" db="EMBL/GenBank/DDBJ databases">
        <title>Genomic Encyclopedia of Type Strains, Phase IV (KMG-IV): sequencing the most valuable type-strain genomes for metagenomic binning, comparative biology and taxonomic classification.</title>
        <authorList>
            <person name="Goeker M."/>
        </authorList>
    </citation>
    <scope>NUCLEOTIDE SEQUENCE [LARGE SCALE GENOMIC DNA]</scope>
    <source>
        <strain evidence="10 11">DSM 17740</strain>
    </source>
</reference>